<dbReference type="GO" id="GO:0008270">
    <property type="term" value="F:zinc ion binding"/>
    <property type="evidence" value="ECO:0007669"/>
    <property type="project" value="InterPro"/>
</dbReference>
<evidence type="ECO:0000256" key="6">
    <source>
        <dbReference type="SAM" id="MobiDB-lite"/>
    </source>
</evidence>
<dbReference type="GO" id="GO:0003677">
    <property type="term" value="F:DNA binding"/>
    <property type="evidence" value="ECO:0007669"/>
    <property type="project" value="UniProtKB-KW"/>
</dbReference>
<dbReference type="CDD" id="cd12148">
    <property type="entry name" value="fungal_TF_MHR"/>
    <property type="match status" value="1"/>
</dbReference>
<accession>A0AAD4CH87</accession>
<gene>
    <name evidence="8" type="ORF">FE257_011477</name>
</gene>
<dbReference type="Pfam" id="PF04082">
    <property type="entry name" value="Fungal_trans"/>
    <property type="match status" value="1"/>
</dbReference>
<reference evidence="8" key="1">
    <citation type="journal article" date="2019" name="Beilstein J. Org. Chem.">
        <title>Nanangenines: drimane sesquiterpenoids as the dominant metabolite cohort of a novel Australian fungus, Aspergillus nanangensis.</title>
        <authorList>
            <person name="Lacey H.J."/>
            <person name="Gilchrist C.L.M."/>
            <person name="Crombie A."/>
            <person name="Kalaitzis J.A."/>
            <person name="Vuong D."/>
            <person name="Rutledge P.J."/>
            <person name="Turner P."/>
            <person name="Pitt J.I."/>
            <person name="Lacey E."/>
            <person name="Chooi Y.H."/>
            <person name="Piggott A.M."/>
        </authorList>
    </citation>
    <scope>NUCLEOTIDE SEQUENCE</scope>
    <source>
        <strain evidence="8">MST-FP2251</strain>
    </source>
</reference>
<proteinExistence type="predicted"/>
<protein>
    <recommendedName>
        <fullName evidence="7">Zn(2)-C6 fungal-type domain-containing protein</fullName>
    </recommendedName>
</protein>
<dbReference type="PRINTS" id="PR00755">
    <property type="entry name" value="AFLATOXINBRP"/>
</dbReference>
<feature type="domain" description="Zn(2)-C6 fungal-type" evidence="7">
    <location>
        <begin position="100"/>
        <end position="130"/>
    </location>
</feature>
<dbReference type="InterPro" id="IPR036864">
    <property type="entry name" value="Zn2-C6_fun-type_DNA-bd_sf"/>
</dbReference>
<evidence type="ECO:0000256" key="5">
    <source>
        <dbReference type="ARBA" id="ARBA00023242"/>
    </source>
</evidence>
<keyword evidence="3" id="KW-0238">DNA-binding</keyword>
<dbReference type="SUPFAM" id="SSF57701">
    <property type="entry name" value="Zn2/Cys6 DNA-binding domain"/>
    <property type="match status" value="1"/>
</dbReference>
<evidence type="ECO:0000313" key="8">
    <source>
        <dbReference type="EMBL" id="KAF9886445.1"/>
    </source>
</evidence>
<feature type="region of interest" description="Disordered" evidence="6">
    <location>
        <begin position="626"/>
        <end position="671"/>
    </location>
</feature>
<dbReference type="Proteomes" id="UP001194746">
    <property type="component" value="Unassembled WGS sequence"/>
</dbReference>
<keyword evidence="4" id="KW-0804">Transcription</keyword>
<organism evidence="8 9">
    <name type="scientific">Aspergillus nanangensis</name>
    <dbReference type="NCBI Taxonomy" id="2582783"/>
    <lineage>
        <taxon>Eukaryota</taxon>
        <taxon>Fungi</taxon>
        <taxon>Dikarya</taxon>
        <taxon>Ascomycota</taxon>
        <taxon>Pezizomycotina</taxon>
        <taxon>Eurotiomycetes</taxon>
        <taxon>Eurotiomycetidae</taxon>
        <taxon>Eurotiales</taxon>
        <taxon>Aspergillaceae</taxon>
        <taxon>Aspergillus</taxon>
        <taxon>Aspergillus subgen. Circumdati</taxon>
    </lineage>
</organism>
<feature type="region of interest" description="Disordered" evidence="6">
    <location>
        <begin position="171"/>
        <end position="201"/>
    </location>
</feature>
<feature type="compositionally biased region" description="Polar residues" evidence="6">
    <location>
        <begin position="627"/>
        <end position="640"/>
    </location>
</feature>
<dbReference type="GO" id="GO:0000981">
    <property type="term" value="F:DNA-binding transcription factor activity, RNA polymerase II-specific"/>
    <property type="evidence" value="ECO:0007669"/>
    <property type="project" value="InterPro"/>
</dbReference>
<dbReference type="SMART" id="SM00066">
    <property type="entry name" value="GAL4"/>
    <property type="match status" value="1"/>
</dbReference>
<dbReference type="InterPro" id="IPR007219">
    <property type="entry name" value="XnlR_reg_dom"/>
</dbReference>
<keyword evidence="9" id="KW-1185">Reference proteome</keyword>
<feature type="compositionally biased region" description="Acidic residues" evidence="6">
    <location>
        <begin position="184"/>
        <end position="193"/>
    </location>
</feature>
<dbReference type="PROSITE" id="PS00463">
    <property type="entry name" value="ZN2_CY6_FUNGAL_1"/>
    <property type="match status" value="1"/>
</dbReference>
<dbReference type="GO" id="GO:0006351">
    <property type="term" value="P:DNA-templated transcription"/>
    <property type="evidence" value="ECO:0007669"/>
    <property type="project" value="InterPro"/>
</dbReference>
<dbReference type="PROSITE" id="PS50048">
    <property type="entry name" value="ZN2_CY6_FUNGAL_2"/>
    <property type="match status" value="1"/>
</dbReference>
<dbReference type="SMART" id="SM00906">
    <property type="entry name" value="Fungal_trans"/>
    <property type="match status" value="1"/>
</dbReference>
<comment type="caution">
    <text evidence="8">The sequence shown here is derived from an EMBL/GenBank/DDBJ whole genome shotgun (WGS) entry which is preliminary data.</text>
</comment>
<dbReference type="CDD" id="cd00067">
    <property type="entry name" value="GAL4"/>
    <property type="match status" value="1"/>
</dbReference>
<dbReference type="GO" id="GO:0009893">
    <property type="term" value="P:positive regulation of metabolic process"/>
    <property type="evidence" value="ECO:0007669"/>
    <property type="project" value="UniProtKB-ARBA"/>
</dbReference>
<reference evidence="8" key="2">
    <citation type="submission" date="2020-02" db="EMBL/GenBank/DDBJ databases">
        <authorList>
            <person name="Gilchrist C.L.M."/>
            <person name="Chooi Y.-H."/>
        </authorList>
    </citation>
    <scope>NUCLEOTIDE SEQUENCE</scope>
    <source>
        <strain evidence="8">MST-FP2251</strain>
    </source>
</reference>
<evidence type="ECO:0000313" key="9">
    <source>
        <dbReference type="Proteomes" id="UP001194746"/>
    </source>
</evidence>
<evidence type="ECO:0000256" key="1">
    <source>
        <dbReference type="ARBA" id="ARBA00022723"/>
    </source>
</evidence>
<dbReference type="EMBL" id="VCAU01000077">
    <property type="protein sequence ID" value="KAF9886445.1"/>
    <property type="molecule type" value="Genomic_DNA"/>
</dbReference>
<dbReference type="PANTHER" id="PTHR47654">
    <property type="entry name" value="ZN(II)2CYS6 TRANSCRIPTION FACTOR (EUROFUNG)-RELATED"/>
    <property type="match status" value="1"/>
</dbReference>
<name>A0AAD4CH87_ASPNN</name>
<evidence type="ECO:0000256" key="4">
    <source>
        <dbReference type="ARBA" id="ARBA00023163"/>
    </source>
</evidence>
<keyword evidence="5" id="KW-0539">Nucleus</keyword>
<evidence type="ECO:0000256" key="2">
    <source>
        <dbReference type="ARBA" id="ARBA00023015"/>
    </source>
</evidence>
<evidence type="ECO:0000259" key="7">
    <source>
        <dbReference type="PROSITE" id="PS50048"/>
    </source>
</evidence>
<evidence type="ECO:0000256" key="3">
    <source>
        <dbReference type="ARBA" id="ARBA00023125"/>
    </source>
</evidence>
<keyword evidence="1" id="KW-0479">Metal-binding</keyword>
<dbReference type="Pfam" id="PF00172">
    <property type="entry name" value="Zn_clus"/>
    <property type="match status" value="1"/>
</dbReference>
<keyword evidence="2" id="KW-0805">Transcription regulation</keyword>
<dbReference type="PANTHER" id="PTHR47654:SF4">
    <property type="entry name" value="ZN(II)2CYS6 TRANSCRIPTION FACTOR (EUROFUNG)"/>
    <property type="match status" value="1"/>
</dbReference>
<dbReference type="InterPro" id="IPR001138">
    <property type="entry name" value="Zn2Cys6_DnaBD"/>
</dbReference>
<dbReference type="AlphaFoldDB" id="A0AAD4CH87"/>
<sequence length="877" mass="97796">MDDATAFYSLRDTDSNSLLVADQSTSSHAIPSEWLWGSAPLSPGSMPPVGFSPYTLPQVHEANRSSSSRSSYDVNAAPKVAIPRATSISHHSQRRRSARACEPCRQRKIKCDGNKPACRQCVEQNVHCSYVDVKRVRDQKQLSVLAKKVHRYEKLLSDLEHDAEGSMARRVRRALKASDQPSSAEDESYDSADETSSMGSLEEIDLVEEDLNRNEKSIATGFFGKNSEVSWMQRLEDEAETRSRIDEMDHPKVDIPIATVSYHLDDLNIPFLESVDPYDLPPKDVADQYFAAYMESVHPSFMVIRHETYAAQYRQFFSQPSRPPRRWLAILNMIFAIGCRYCQFMQQGEDPDTTNDLIYLNRARKLSLSGNVLFEHADLQQIQVEFLAAFYLVSSGQVNRAFKLSSIAFRSALSLGINLRFEDNRVHYAAKEARSRLWWSIYLLEHLLTALTGRVSCVGEGLSATPLPIPFDEEALGHPEAAPLFQDQALRLQRLKMTLLQTEEESRAAAAWLATCPPSASLIFHCLVDLATITQAVINKIYSIQGLRERPSKLDQRIRRYKQIMDTWRAKLPQCCRFTESPDSDRLSLSLDDSDSSPFKRERVRLALAYYSARITLCRPCLPTGSGARSRSNSHSQSPANDHDDIDMAQSQTTSVPPPPNPLPRRGSGSRGRLRAEMSLVCLQSACTLIDILPDTPDTLWLARYTPWWSILHYLMQATTALLLGLFHATCSGSAGSDGSSLHSPRNNSIHQHTLNISNIHIQNTHRNLSAANPKQVPGSIPGEISADALIKGTQKALHWLLIMGQTHPASKRAFVLCDSFIRRVAPRIGLDISGFPVGDGSFAPGGSMSGTASAASGGSAARADGWEYFEEWEEWL</sequence>
<dbReference type="Gene3D" id="4.10.240.10">
    <property type="entry name" value="Zn(2)-C6 fungal-type DNA-binding domain"/>
    <property type="match status" value="1"/>
</dbReference>
<dbReference type="InterPro" id="IPR053230">
    <property type="entry name" value="Trans_reg_galc"/>
</dbReference>